<evidence type="ECO:0000313" key="2">
    <source>
        <dbReference type="Proteomes" id="UP000789405"/>
    </source>
</evidence>
<sequence length="58" mass="6449">PSFKKASATLKPKRPVAPAIVTTLNDELLMMNYPGNSRDSNSITIISIHLFVYDRQST</sequence>
<reference evidence="1" key="1">
    <citation type="submission" date="2021-06" db="EMBL/GenBank/DDBJ databases">
        <authorList>
            <person name="Kallberg Y."/>
            <person name="Tangrot J."/>
            <person name="Rosling A."/>
        </authorList>
    </citation>
    <scope>NUCLEOTIDE SEQUENCE</scope>
    <source>
        <strain evidence="1">MA453B</strain>
    </source>
</reference>
<dbReference type="Proteomes" id="UP000789405">
    <property type="component" value="Unassembled WGS sequence"/>
</dbReference>
<feature type="non-terminal residue" evidence="1">
    <location>
        <position position="1"/>
    </location>
</feature>
<dbReference type="AlphaFoldDB" id="A0A9N9PCF4"/>
<feature type="non-terminal residue" evidence="1">
    <location>
        <position position="58"/>
    </location>
</feature>
<comment type="caution">
    <text evidence="1">The sequence shown here is derived from an EMBL/GenBank/DDBJ whole genome shotgun (WGS) entry which is preliminary data.</text>
</comment>
<evidence type="ECO:0000313" key="1">
    <source>
        <dbReference type="EMBL" id="CAG8828754.1"/>
    </source>
</evidence>
<keyword evidence="2" id="KW-1185">Reference proteome</keyword>
<name>A0A9N9PCF4_9GLOM</name>
<organism evidence="1 2">
    <name type="scientific">Dentiscutata erythropus</name>
    <dbReference type="NCBI Taxonomy" id="1348616"/>
    <lineage>
        <taxon>Eukaryota</taxon>
        <taxon>Fungi</taxon>
        <taxon>Fungi incertae sedis</taxon>
        <taxon>Mucoromycota</taxon>
        <taxon>Glomeromycotina</taxon>
        <taxon>Glomeromycetes</taxon>
        <taxon>Diversisporales</taxon>
        <taxon>Gigasporaceae</taxon>
        <taxon>Dentiscutata</taxon>
    </lineage>
</organism>
<gene>
    <name evidence="1" type="ORF">DERYTH_LOCUS28551</name>
</gene>
<protein>
    <submittedName>
        <fullName evidence="1">17433_t:CDS:1</fullName>
    </submittedName>
</protein>
<dbReference type="EMBL" id="CAJVPY010071925">
    <property type="protein sequence ID" value="CAG8828754.1"/>
    <property type="molecule type" value="Genomic_DNA"/>
</dbReference>
<proteinExistence type="predicted"/>
<accession>A0A9N9PCF4</accession>